<organism evidence="1 2">
    <name type="scientific">Buddleja alternifolia</name>
    <dbReference type="NCBI Taxonomy" id="168488"/>
    <lineage>
        <taxon>Eukaryota</taxon>
        <taxon>Viridiplantae</taxon>
        <taxon>Streptophyta</taxon>
        <taxon>Embryophyta</taxon>
        <taxon>Tracheophyta</taxon>
        <taxon>Spermatophyta</taxon>
        <taxon>Magnoliopsida</taxon>
        <taxon>eudicotyledons</taxon>
        <taxon>Gunneridae</taxon>
        <taxon>Pentapetalae</taxon>
        <taxon>asterids</taxon>
        <taxon>lamiids</taxon>
        <taxon>Lamiales</taxon>
        <taxon>Scrophulariaceae</taxon>
        <taxon>Buddlejeae</taxon>
        <taxon>Buddleja</taxon>
    </lineage>
</organism>
<evidence type="ECO:0000313" key="2">
    <source>
        <dbReference type="Proteomes" id="UP000826271"/>
    </source>
</evidence>
<keyword evidence="2" id="KW-1185">Reference proteome</keyword>
<dbReference type="Proteomes" id="UP000826271">
    <property type="component" value="Unassembled WGS sequence"/>
</dbReference>
<dbReference type="AlphaFoldDB" id="A0AAV6Y254"/>
<gene>
    <name evidence="1" type="ORF">BUALT_Bualt02G0137900</name>
</gene>
<protein>
    <submittedName>
        <fullName evidence="1">Uncharacterized protein</fullName>
    </submittedName>
</protein>
<reference evidence="1" key="1">
    <citation type="submission" date="2019-10" db="EMBL/GenBank/DDBJ databases">
        <authorList>
            <person name="Zhang R."/>
            <person name="Pan Y."/>
            <person name="Wang J."/>
            <person name="Ma R."/>
            <person name="Yu S."/>
        </authorList>
    </citation>
    <scope>NUCLEOTIDE SEQUENCE</scope>
    <source>
        <strain evidence="1">LA-IB0</strain>
        <tissue evidence="1">Leaf</tissue>
    </source>
</reference>
<sequence>MLQGGGAVNLVEGNTLLMYSVIPYVRTVGSRRDRMPIMCKEKLHFGKTTFGNGLIAVVDKLKIPLIHNGSLAVYYRG</sequence>
<name>A0AAV6Y254_9LAMI</name>
<evidence type="ECO:0000313" key="1">
    <source>
        <dbReference type="EMBL" id="KAG8388558.1"/>
    </source>
</evidence>
<accession>A0AAV6Y254</accession>
<proteinExistence type="predicted"/>
<comment type="caution">
    <text evidence="1">The sequence shown here is derived from an EMBL/GenBank/DDBJ whole genome shotgun (WGS) entry which is preliminary data.</text>
</comment>
<dbReference type="EMBL" id="WHWC01000002">
    <property type="protein sequence ID" value="KAG8388558.1"/>
    <property type="molecule type" value="Genomic_DNA"/>
</dbReference>